<keyword evidence="2" id="KW-0645">Protease</keyword>
<dbReference type="GO" id="GO:0006508">
    <property type="term" value="P:proteolysis"/>
    <property type="evidence" value="ECO:0007669"/>
    <property type="project" value="UniProtKB-KW"/>
</dbReference>
<gene>
    <name evidence="6" type="ORF">AMTR_s00057p00169510</name>
</gene>
<accession>U5CUC3</accession>
<feature type="signal peptide" evidence="4">
    <location>
        <begin position="1"/>
        <end position="21"/>
    </location>
</feature>
<dbReference type="InterPro" id="IPR051708">
    <property type="entry name" value="Plant_Aspart_Prot_A1"/>
</dbReference>
<name>U5CUC3_AMBTC</name>
<dbReference type="InterPro" id="IPR033121">
    <property type="entry name" value="PEPTIDASE_A1"/>
</dbReference>
<keyword evidence="3" id="KW-0378">Hydrolase</keyword>
<feature type="domain" description="Peptidase A1" evidence="5">
    <location>
        <begin position="80"/>
        <end position="253"/>
    </location>
</feature>
<keyword evidence="4" id="KW-0732">Signal</keyword>
<dbReference type="PROSITE" id="PS51767">
    <property type="entry name" value="PEPTIDASE_A1"/>
    <property type="match status" value="1"/>
</dbReference>
<dbReference type="PANTHER" id="PTHR47967:SF128">
    <property type="entry name" value="ASPARTIC PROTEINASE CDR1-LIKE"/>
    <property type="match status" value="1"/>
</dbReference>
<sequence length="253" mass="28767">MAKFSSPWSVLPVILFMGSSSLLLEGKLGIRVELVHCDSPKSPFYNPHETDADRIKRMIEVEGRYSERGKIPLEYDYFLFQLKLGVGEPKNELWLNIDIGSDIMWLDCTTPKDWASPKFKPSQSSSYRGMDSIEDLCYSVTTPSTPRCINKCDFKVQYKDLSFADETEIKVQNIAFGCAYNVSLGVASGMIGLGGGPMSLISQLAELSELEEPPRLFERKFAYCLRRGTRGGWEQFRCSVHVLSIYRYIFRPH</sequence>
<dbReference type="eggNOG" id="KOG1339">
    <property type="taxonomic scope" value="Eukaryota"/>
</dbReference>
<dbReference type="Gene3D" id="2.40.70.10">
    <property type="entry name" value="Acid Proteases"/>
    <property type="match status" value="1"/>
</dbReference>
<feature type="chain" id="PRO_5004658679" description="Peptidase A1 domain-containing protein" evidence="4">
    <location>
        <begin position="22"/>
        <end position="253"/>
    </location>
</feature>
<dbReference type="HOGENOM" id="CLU_1099800_0_0_1"/>
<evidence type="ECO:0000256" key="4">
    <source>
        <dbReference type="SAM" id="SignalP"/>
    </source>
</evidence>
<evidence type="ECO:0000256" key="2">
    <source>
        <dbReference type="ARBA" id="ARBA00022670"/>
    </source>
</evidence>
<comment type="similarity">
    <text evidence="1">Belongs to the peptidase A1 family.</text>
</comment>
<dbReference type="OMA" id="SAIHYIG"/>
<evidence type="ECO:0000256" key="1">
    <source>
        <dbReference type="ARBA" id="ARBA00007447"/>
    </source>
</evidence>
<dbReference type="EMBL" id="KI392405">
    <property type="protein sequence ID" value="ERN16911.1"/>
    <property type="molecule type" value="Genomic_DNA"/>
</dbReference>
<protein>
    <recommendedName>
        <fullName evidence="5">Peptidase A1 domain-containing protein</fullName>
    </recommendedName>
</protein>
<dbReference type="GO" id="GO:0004190">
    <property type="term" value="F:aspartic-type endopeptidase activity"/>
    <property type="evidence" value="ECO:0000318"/>
    <property type="project" value="GO_Central"/>
</dbReference>
<dbReference type="SUPFAM" id="SSF50630">
    <property type="entry name" value="Acid proteases"/>
    <property type="match status" value="1"/>
</dbReference>
<evidence type="ECO:0000256" key="3">
    <source>
        <dbReference type="ARBA" id="ARBA00022801"/>
    </source>
</evidence>
<proteinExistence type="inferred from homology"/>
<dbReference type="InterPro" id="IPR021109">
    <property type="entry name" value="Peptidase_aspartic_dom_sf"/>
</dbReference>
<evidence type="ECO:0000259" key="5">
    <source>
        <dbReference type="PROSITE" id="PS51767"/>
    </source>
</evidence>
<evidence type="ECO:0000313" key="6">
    <source>
        <dbReference type="EMBL" id="ERN16911.1"/>
    </source>
</evidence>
<keyword evidence="7" id="KW-1185">Reference proteome</keyword>
<dbReference type="Proteomes" id="UP000017836">
    <property type="component" value="Unassembled WGS sequence"/>
</dbReference>
<dbReference type="Pfam" id="PF14543">
    <property type="entry name" value="TAXi_N"/>
    <property type="match status" value="1"/>
</dbReference>
<evidence type="ECO:0000313" key="7">
    <source>
        <dbReference type="Proteomes" id="UP000017836"/>
    </source>
</evidence>
<dbReference type="Gramene" id="ERN16911">
    <property type="protein sequence ID" value="ERN16911"/>
    <property type="gene ID" value="AMTR_s00057p00169510"/>
</dbReference>
<dbReference type="AlphaFoldDB" id="U5CUC3"/>
<dbReference type="GO" id="GO:0005576">
    <property type="term" value="C:extracellular region"/>
    <property type="evidence" value="ECO:0000318"/>
    <property type="project" value="GO_Central"/>
</dbReference>
<dbReference type="PANTHER" id="PTHR47967">
    <property type="entry name" value="OS07G0603500 PROTEIN-RELATED"/>
    <property type="match status" value="1"/>
</dbReference>
<dbReference type="InterPro" id="IPR032861">
    <property type="entry name" value="TAXi_N"/>
</dbReference>
<reference evidence="7" key="1">
    <citation type="journal article" date="2013" name="Science">
        <title>The Amborella genome and the evolution of flowering plants.</title>
        <authorList>
            <consortium name="Amborella Genome Project"/>
        </authorList>
    </citation>
    <scope>NUCLEOTIDE SEQUENCE [LARGE SCALE GENOMIC DNA]</scope>
</reference>
<organism evidence="6 7">
    <name type="scientific">Amborella trichopoda</name>
    <dbReference type="NCBI Taxonomy" id="13333"/>
    <lineage>
        <taxon>Eukaryota</taxon>
        <taxon>Viridiplantae</taxon>
        <taxon>Streptophyta</taxon>
        <taxon>Embryophyta</taxon>
        <taxon>Tracheophyta</taxon>
        <taxon>Spermatophyta</taxon>
        <taxon>Magnoliopsida</taxon>
        <taxon>Amborellales</taxon>
        <taxon>Amborellaceae</taxon>
        <taxon>Amborella</taxon>
    </lineage>
</organism>